<organism evidence="1 2">
    <name type="scientific">Colletotrichum sidae</name>
    <dbReference type="NCBI Taxonomy" id="1347389"/>
    <lineage>
        <taxon>Eukaryota</taxon>
        <taxon>Fungi</taxon>
        <taxon>Dikarya</taxon>
        <taxon>Ascomycota</taxon>
        <taxon>Pezizomycotina</taxon>
        <taxon>Sordariomycetes</taxon>
        <taxon>Hypocreomycetidae</taxon>
        <taxon>Glomerellales</taxon>
        <taxon>Glomerellaceae</taxon>
        <taxon>Colletotrichum</taxon>
        <taxon>Colletotrichum orbiculare species complex</taxon>
    </lineage>
</organism>
<name>A0A4R8T8I7_9PEZI</name>
<reference evidence="1 2" key="1">
    <citation type="submission" date="2018-11" db="EMBL/GenBank/DDBJ databases">
        <title>Genome sequence and assembly of Colletotrichum sidae.</title>
        <authorList>
            <person name="Gan P."/>
            <person name="Shirasu K."/>
        </authorList>
    </citation>
    <scope>NUCLEOTIDE SEQUENCE [LARGE SCALE GENOMIC DNA]</scope>
    <source>
        <strain evidence="1 2">CBS 518.97</strain>
    </source>
</reference>
<dbReference type="EMBL" id="QAPF01000185">
    <property type="protein sequence ID" value="TEA13812.1"/>
    <property type="molecule type" value="Genomic_DNA"/>
</dbReference>
<evidence type="ECO:0008006" key="3">
    <source>
        <dbReference type="Google" id="ProtNLM"/>
    </source>
</evidence>
<dbReference type="GO" id="GO:0008237">
    <property type="term" value="F:metallopeptidase activity"/>
    <property type="evidence" value="ECO:0007669"/>
    <property type="project" value="InterPro"/>
</dbReference>
<dbReference type="Gene3D" id="3.40.390.10">
    <property type="entry name" value="Collagenase (Catalytic Domain)"/>
    <property type="match status" value="1"/>
</dbReference>
<dbReference type="AlphaFoldDB" id="A0A4R8T8I7"/>
<sequence>MPNTIRRNIYDGIWSVGSKVDAYVASLDPVDDAIVIGCATPENEPECSQTETEITYALAYKPDGFIKLCTSYFYLSSDYSRAYNLWGSQRREHETFGRALLHEMTHMSVVVGTKWITEDYGYGPDE</sequence>
<comment type="caution">
    <text evidence="1">The sequence shown here is derived from an EMBL/GenBank/DDBJ whole genome shotgun (WGS) entry which is preliminary data.</text>
</comment>
<evidence type="ECO:0000313" key="2">
    <source>
        <dbReference type="Proteomes" id="UP000295604"/>
    </source>
</evidence>
<dbReference type="SUPFAM" id="SSF55486">
    <property type="entry name" value="Metalloproteases ('zincins'), catalytic domain"/>
    <property type="match status" value="1"/>
</dbReference>
<evidence type="ECO:0000313" key="1">
    <source>
        <dbReference type="EMBL" id="TEA13812.1"/>
    </source>
</evidence>
<proteinExistence type="predicted"/>
<dbReference type="InterPro" id="IPR024079">
    <property type="entry name" value="MetalloPept_cat_dom_sf"/>
</dbReference>
<dbReference type="Proteomes" id="UP000295604">
    <property type="component" value="Unassembled WGS sequence"/>
</dbReference>
<gene>
    <name evidence="1" type="ORF">C8034_v004382</name>
</gene>
<keyword evidence="2" id="KW-1185">Reference proteome</keyword>
<protein>
    <recommendedName>
        <fullName evidence="3">Lysine-specific metallo-endopeptidase domain-containing protein</fullName>
    </recommendedName>
</protein>
<accession>A0A4R8T8I7</accession>